<accession>A0A5M6HSY1</accession>
<dbReference type="RefSeq" id="WP_150098251.1">
    <property type="nucleotide sequence ID" value="NZ_VWPL01000026.1"/>
</dbReference>
<dbReference type="OrthoDB" id="193051at2"/>
<organism evidence="1 2">
    <name type="scientific">Blastochloris sulfoviridis</name>
    <dbReference type="NCBI Taxonomy" id="50712"/>
    <lineage>
        <taxon>Bacteria</taxon>
        <taxon>Pseudomonadati</taxon>
        <taxon>Pseudomonadota</taxon>
        <taxon>Alphaproteobacteria</taxon>
        <taxon>Hyphomicrobiales</taxon>
        <taxon>Blastochloridaceae</taxon>
        <taxon>Blastochloris</taxon>
    </lineage>
</organism>
<dbReference type="InterPro" id="IPR022584">
    <property type="entry name" value="DUF2937"/>
</dbReference>
<reference evidence="1 2" key="1">
    <citation type="submission" date="2019-09" db="EMBL/GenBank/DDBJ databases">
        <title>Draft Whole-Genome sequence of Blastochloris sulfoviridis DSM 729.</title>
        <authorList>
            <person name="Meyer T.E."/>
            <person name="Kyndt J.A."/>
        </authorList>
    </citation>
    <scope>NUCLEOTIDE SEQUENCE [LARGE SCALE GENOMIC DNA]</scope>
    <source>
        <strain evidence="1 2">DSM 729</strain>
    </source>
</reference>
<dbReference type="Pfam" id="PF11157">
    <property type="entry name" value="DUF2937"/>
    <property type="match status" value="1"/>
</dbReference>
<evidence type="ECO:0000313" key="2">
    <source>
        <dbReference type="Proteomes" id="UP000323886"/>
    </source>
</evidence>
<name>A0A5M6HSY1_9HYPH</name>
<dbReference type="Proteomes" id="UP000323886">
    <property type="component" value="Unassembled WGS sequence"/>
</dbReference>
<dbReference type="AlphaFoldDB" id="A0A5M6HSY1"/>
<sequence>MLVEYQEAAMVNRLFALAVGAACAIALAQFPEFAQQYSQRLGGRLDELRGFAERFDADAARAGLTREQGLAEFAKPGSTFLRDRGDDAAFMIHRFEAFQATKTALDTAAPMERLAVFVRTYDREVGRAAFADFRPAVPATIEGAVHAGAGFVIGVALASLIFGAGRRRVGAWLGGRSHPPAATGA</sequence>
<gene>
    <name evidence="1" type="ORF">F1193_13045</name>
</gene>
<comment type="caution">
    <text evidence="1">The sequence shown here is derived from an EMBL/GenBank/DDBJ whole genome shotgun (WGS) entry which is preliminary data.</text>
</comment>
<dbReference type="EMBL" id="VWPL01000026">
    <property type="protein sequence ID" value="KAA5598956.1"/>
    <property type="molecule type" value="Genomic_DNA"/>
</dbReference>
<keyword evidence="2" id="KW-1185">Reference proteome</keyword>
<proteinExistence type="predicted"/>
<protein>
    <submittedName>
        <fullName evidence="1">DUF2937 family protein</fullName>
    </submittedName>
</protein>
<evidence type="ECO:0000313" key="1">
    <source>
        <dbReference type="EMBL" id="KAA5598956.1"/>
    </source>
</evidence>